<dbReference type="PANTHER" id="PTHR33055">
    <property type="entry name" value="TRANSPOSASE FOR INSERTION SEQUENCE ELEMENT IS1111A"/>
    <property type="match status" value="1"/>
</dbReference>
<organism evidence="2 3">
    <name type="scientific">Ancylobacter polymorphus</name>
    <dbReference type="NCBI Taxonomy" id="223390"/>
    <lineage>
        <taxon>Bacteria</taxon>
        <taxon>Pseudomonadati</taxon>
        <taxon>Pseudomonadota</taxon>
        <taxon>Alphaproteobacteria</taxon>
        <taxon>Hyphomicrobiales</taxon>
        <taxon>Xanthobacteraceae</taxon>
        <taxon>Ancylobacter</taxon>
    </lineage>
</organism>
<dbReference type="Pfam" id="PF01548">
    <property type="entry name" value="DEDD_Tnp_IS110"/>
    <property type="match status" value="1"/>
</dbReference>
<sequence length="109" mass="11737">MNHYAGLDVSLEATAICVVDEGGRIVREALAASEPQALVAVLREIALPLERIGLEACSLTAWLHDGLRAAGLPAICIETRQANAVMKTMPNKTDRNDARALAQIMRTGW</sequence>
<protein>
    <submittedName>
        <fullName evidence="2">Transposase</fullName>
    </submittedName>
</protein>
<keyword evidence="3" id="KW-1185">Reference proteome</keyword>
<dbReference type="InterPro" id="IPR002525">
    <property type="entry name" value="Transp_IS110-like_N"/>
</dbReference>
<gene>
    <name evidence="2" type="ORF">J2S75_003924</name>
</gene>
<dbReference type="PANTHER" id="PTHR33055:SF3">
    <property type="entry name" value="PUTATIVE TRANSPOSASE FOR IS117-RELATED"/>
    <property type="match status" value="1"/>
</dbReference>
<dbReference type="InterPro" id="IPR047650">
    <property type="entry name" value="Transpos_IS110"/>
</dbReference>
<accession>A0ABU0BGA5</accession>
<comment type="caution">
    <text evidence="2">The sequence shown here is derived from an EMBL/GenBank/DDBJ whole genome shotgun (WGS) entry which is preliminary data.</text>
</comment>
<reference evidence="2 3" key="1">
    <citation type="submission" date="2023-07" db="EMBL/GenBank/DDBJ databases">
        <title>Genomic Encyclopedia of Type Strains, Phase IV (KMG-IV): sequencing the most valuable type-strain genomes for metagenomic binning, comparative biology and taxonomic classification.</title>
        <authorList>
            <person name="Goeker M."/>
        </authorList>
    </citation>
    <scope>NUCLEOTIDE SEQUENCE [LARGE SCALE GENOMIC DNA]</scope>
    <source>
        <strain evidence="2 3">DSM 2457</strain>
    </source>
</reference>
<evidence type="ECO:0000313" key="3">
    <source>
        <dbReference type="Proteomes" id="UP001224682"/>
    </source>
</evidence>
<proteinExistence type="predicted"/>
<dbReference type="Proteomes" id="UP001224682">
    <property type="component" value="Unassembled WGS sequence"/>
</dbReference>
<evidence type="ECO:0000259" key="1">
    <source>
        <dbReference type="Pfam" id="PF01548"/>
    </source>
</evidence>
<feature type="domain" description="Transposase IS110-like N-terminal" evidence="1">
    <location>
        <begin position="5"/>
        <end position="106"/>
    </location>
</feature>
<evidence type="ECO:0000313" key="2">
    <source>
        <dbReference type="EMBL" id="MDQ0304874.1"/>
    </source>
</evidence>
<name>A0ABU0BGA5_9HYPH</name>
<dbReference type="EMBL" id="JAUSUI010000010">
    <property type="protein sequence ID" value="MDQ0304874.1"/>
    <property type="molecule type" value="Genomic_DNA"/>
</dbReference>